<accession>A0A839S124</accession>
<dbReference type="InterPro" id="IPR003593">
    <property type="entry name" value="AAA+_ATPase"/>
</dbReference>
<feature type="domain" description="ABC transporter" evidence="3">
    <location>
        <begin position="11"/>
        <end position="244"/>
    </location>
</feature>
<dbReference type="InterPro" id="IPR015854">
    <property type="entry name" value="ABC_transpr_LolD-like"/>
</dbReference>
<dbReference type="GO" id="GO:0016887">
    <property type="term" value="F:ATP hydrolysis activity"/>
    <property type="evidence" value="ECO:0007669"/>
    <property type="project" value="InterPro"/>
</dbReference>
<comment type="caution">
    <text evidence="4">The sequence shown here is derived from an EMBL/GenBank/DDBJ whole genome shotgun (WGS) entry which is preliminary data.</text>
</comment>
<keyword evidence="2 4" id="KW-0067">ATP-binding</keyword>
<dbReference type="SMART" id="SM00382">
    <property type="entry name" value="AAA"/>
    <property type="match status" value="1"/>
</dbReference>
<dbReference type="EMBL" id="JACHWU010000002">
    <property type="protein sequence ID" value="MBB3050994.1"/>
    <property type="molecule type" value="Genomic_DNA"/>
</dbReference>
<dbReference type="Gene3D" id="3.40.50.300">
    <property type="entry name" value="P-loop containing nucleotide triphosphate hydrolases"/>
    <property type="match status" value="1"/>
</dbReference>
<keyword evidence="1" id="KW-0547">Nucleotide-binding</keyword>
<dbReference type="AlphaFoldDB" id="A0A839S124"/>
<dbReference type="PANTHER" id="PTHR24220:SF659">
    <property type="entry name" value="TRANSPORTER, PUTATIVE-RELATED"/>
    <property type="match status" value="1"/>
</dbReference>
<dbReference type="SUPFAM" id="SSF52540">
    <property type="entry name" value="P-loop containing nucleoside triphosphate hydrolases"/>
    <property type="match status" value="1"/>
</dbReference>
<name>A0A839S124_9PSEU</name>
<dbReference type="InterPro" id="IPR027417">
    <property type="entry name" value="P-loop_NTPase"/>
</dbReference>
<proteinExistence type="predicted"/>
<gene>
    <name evidence="4" type="ORF">FHS23_002017</name>
</gene>
<organism evidence="4 5">
    <name type="scientific">Prauserella isguenensis</name>
    <dbReference type="NCBI Taxonomy" id="1470180"/>
    <lineage>
        <taxon>Bacteria</taxon>
        <taxon>Bacillati</taxon>
        <taxon>Actinomycetota</taxon>
        <taxon>Actinomycetes</taxon>
        <taxon>Pseudonocardiales</taxon>
        <taxon>Pseudonocardiaceae</taxon>
        <taxon>Prauserella</taxon>
    </lineage>
</organism>
<dbReference type="InterPro" id="IPR017871">
    <property type="entry name" value="ABC_transporter-like_CS"/>
</dbReference>
<dbReference type="Proteomes" id="UP000550714">
    <property type="component" value="Unassembled WGS sequence"/>
</dbReference>
<dbReference type="RefSeq" id="WP_183652086.1">
    <property type="nucleotide sequence ID" value="NZ_JACHWU010000002.1"/>
</dbReference>
<dbReference type="GO" id="GO:0005524">
    <property type="term" value="F:ATP binding"/>
    <property type="evidence" value="ECO:0007669"/>
    <property type="project" value="UniProtKB-KW"/>
</dbReference>
<evidence type="ECO:0000313" key="4">
    <source>
        <dbReference type="EMBL" id="MBB3050994.1"/>
    </source>
</evidence>
<sequence length="244" mass="26185">MPESPTATPAYRLRSVCVDYPTPAGPVSGARDITLDIPSTGMTVLAGPSGSGKSTLLRVLGLFERPDRGTVELDGTDLARLSHRRRRALRRGRISLVFQNPVDNLLPQLSVAGNLRAAAESAGRHRYPDDELGDVLEDLGLDGTGEWSVTALSGGQQQRLAFGCALARRTPVILADEPTSQLDDTSATRVLDVLRRLADRDLTVVVTSHDGRLIDLATRVVRLRDGALHAVADEAEAEKGHDTV</sequence>
<dbReference type="PANTHER" id="PTHR24220">
    <property type="entry name" value="IMPORT ATP-BINDING PROTEIN"/>
    <property type="match status" value="1"/>
</dbReference>
<evidence type="ECO:0000313" key="5">
    <source>
        <dbReference type="Proteomes" id="UP000550714"/>
    </source>
</evidence>
<dbReference type="Pfam" id="PF00005">
    <property type="entry name" value="ABC_tran"/>
    <property type="match status" value="1"/>
</dbReference>
<dbReference type="InterPro" id="IPR003439">
    <property type="entry name" value="ABC_transporter-like_ATP-bd"/>
</dbReference>
<dbReference type="GO" id="GO:0022857">
    <property type="term" value="F:transmembrane transporter activity"/>
    <property type="evidence" value="ECO:0007669"/>
    <property type="project" value="TreeGrafter"/>
</dbReference>
<evidence type="ECO:0000256" key="2">
    <source>
        <dbReference type="ARBA" id="ARBA00022840"/>
    </source>
</evidence>
<evidence type="ECO:0000259" key="3">
    <source>
        <dbReference type="PROSITE" id="PS50893"/>
    </source>
</evidence>
<dbReference type="PROSITE" id="PS00211">
    <property type="entry name" value="ABC_TRANSPORTER_1"/>
    <property type="match status" value="1"/>
</dbReference>
<protein>
    <submittedName>
        <fullName evidence="4">Putative ABC transport system ATP-binding protein</fullName>
    </submittedName>
</protein>
<dbReference type="PROSITE" id="PS50893">
    <property type="entry name" value="ABC_TRANSPORTER_2"/>
    <property type="match status" value="1"/>
</dbReference>
<keyword evidence="5" id="KW-1185">Reference proteome</keyword>
<reference evidence="4 5" key="1">
    <citation type="submission" date="2020-08" db="EMBL/GenBank/DDBJ databases">
        <title>Genomic Encyclopedia of Type Strains, Phase III (KMG-III): the genomes of soil and plant-associated and newly described type strains.</title>
        <authorList>
            <person name="Whitman W."/>
        </authorList>
    </citation>
    <scope>NUCLEOTIDE SEQUENCE [LARGE SCALE GENOMIC DNA]</scope>
    <source>
        <strain evidence="4 5">CECT 8577</strain>
    </source>
</reference>
<dbReference type="GO" id="GO:0005886">
    <property type="term" value="C:plasma membrane"/>
    <property type="evidence" value="ECO:0007669"/>
    <property type="project" value="TreeGrafter"/>
</dbReference>
<evidence type="ECO:0000256" key="1">
    <source>
        <dbReference type="ARBA" id="ARBA00022741"/>
    </source>
</evidence>